<evidence type="ECO:0000313" key="2">
    <source>
        <dbReference type="Proteomes" id="UP000838756"/>
    </source>
</evidence>
<comment type="caution">
    <text evidence="1">The sequence shown here is derived from an EMBL/GenBank/DDBJ whole genome shotgun (WGS) entry which is preliminary data.</text>
</comment>
<keyword evidence="2" id="KW-1185">Reference proteome</keyword>
<accession>A0A8S4R0C2</accession>
<proteinExistence type="predicted"/>
<organism evidence="1 2">
    <name type="scientific">Pararge aegeria aegeria</name>
    <dbReference type="NCBI Taxonomy" id="348720"/>
    <lineage>
        <taxon>Eukaryota</taxon>
        <taxon>Metazoa</taxon>
        <taxon>Ecdysozoa</taxon>
        <taxon>Arthropoda</taxon>
        <taxon>Hexapoda</taxon>
        <taxon>Insecta</taxon>
        <taxon>Pterygota</taxon>
        <taxon>Neoptera</taxon>
        <taxon>Endopterygota</taxon>
        <taxon>Lepidoptera</taxon>
        <taxon>Glossata</taxon>
        <taxon>Ditrysia</taxon>
        <taxon>Papilionoidea</taxon>
        <taxon>Nymphalidae</taxon>
        <taxon>Satyrinae</taxon>
        <taxon>Satyrini</taxon>
        <taxon>Parargina</taxon>
        <taxon>Pararge</taxon>
    </lineage>
</organism>
<evidence type="ECO:0000313" key="1">
    <source>
        <dbReference type="EMBL" id="CAH2228096.1"/>
    </source>
</evidence>
<reference evidence="1" key="1">
    <citation type="submission" date="2022-03" db="EMBL/GenBank/DDBJ databases">
        <authorList>
            <person name="Lindestad O."/>
        </authorList>
    </citation>
    <scope>NUCLEOTIDE SEQUENCE</scope>
</reference>
<dbReference type="EMBL" id="CAKXAJ010023760">
    <property type="protein sequence ID" value="CAH2228096.1"/>
    <property type="molecule type" value="Genomic_DNA"/>
</dbReference>
<name>A0A8S4R0C2_9NEOP</name>
<feature type="non-terminal residue" evidence="1">
    <location>
        <position position="1"/>
    </location>
</feature>
<dbReference type="AlphaFoldDB" id="A0A8S4R0C2"/>
<gene>
    <name evidence="1" type="primary">jg25837</name>
    <name evidence="1" type="ORF">PAEG_LOCUS8198</name>
</gene>
<dbReference type="Proteomes" id="UP000838756">
    <property type="component" value="Unassembled WGS sequence"/>
</dbReference>
<dbReference type="OrthoDB" id="5148094at2759"/>
<sequence>MAALAQLDTEQELPTCGTAWTALTHHQKHVLLHDRVLAAAPDDGTYHFFLNQVGSLCRTVLEKYESVATDKNSPVLKAFILVLLSPAKSVRTAGIEEVKALLAREDRAILARNLVQKLNEVLEEG</sequence>
<protein>
    <submittedName>
        <fullName evidence="1">Jg25837 protein</fullName>
    </submittedName>
</protein>